<evidence type="ECO:0000313" key="7">
    <source>
        <dbReference type="Proteomes" id="UP000319004"/>
    </source>
</evidence>
<keyword evidence="7" id="KW-1185">Reference proteome</keyword>
<comment type="subcellular location">
    <subcellularLocation>
        <location evidence="1">Membrane</location>
        <topology evidence="1">Multi-pass membrane protein</topology>
    </subcellularLocation>
</comment>
<evidence type="ECO:0000256" key="1">
    <source>
        <dbReference type="ARBA" id="ARBA00004141"/>
    </source>
</evidence>
<gene>
    <name evidence="6" type="ORF">Enr13x_37270</name>
</gene>
<keyword evidence="2 5" id="KW-0812">Transmembrane</keyword>
<dbReference type="RefSeq" id="WP_145388238.1">
    <property type="nucleotide sequence ID" value="NZ_CP037423.1"/>
</dbReference>
<keyword evidence="3 5" id="KW-1133">Transmembrane helix</keyword>
<feature type="transmembrane region" description="Helical" evidence="5">
    <location>
        <begin position="56"/>
        <end position="74"/>
    </location>
</feature>
<dbReference type="Proteomes" id="UP000319004">
    <property type="component" value="Chromosome"/>
</dbReference>
<keyword evidence="4 5" id="KW-0472">Membrane</keyword>
<evidence type="ECO:0000313" key="6">
    <source>
        <dbReference type="EMBL" id="QDV43867.1"/>
    </source>
</evidence>
<evidence type="ECO:0000256" key="3">
    <source>
        <dbReference type="ARBA" id="ARBA00022989"/>
    </source>
</evidence>
<feature type="transmembrane region" description="Helical" evidence="5">
    <location>
        <begin position="81"/>
        <end position="101"/>
    </location>
</feature>
<dbReference type="GO" id="GO:0016020">
    <property type="term" value="C:membrane"/>
    <property type="evidence" value="ECO:0007669"/>
    <property type="project" value="UniProtKB-SubCell"/>
</dbReference>
<proteinExistence type="predicted"/>
<evidence type="ECO:0000256" key="5">
    <source>
        <dbReference type="SAM" id="Phobius"/>
    </source>
</evidence>
<accession>A0A518HSQ0</accession>
<dbReference type="Pfam" id="PF07681">
    <property type="entry name" value="DoxX"/>
    <property type="match status" value="1"/>
</dbReference>
<reference evidence="6 7" key="1">
    <citation type="submission" date="2019-03" db="EMBL/GenBank/DDBJ databases">
        <title>Deep-cultivation of Planctomycetes and their phenomic and genomic characterization uncovers novel biology.</title>
        <authorList>
            <person name="Wiegand S."/>
            <person name="Jogler M."/>
            <person name="Boedeker C."/>
            <person name="Pinto D."/>
            <person name="Vollmers J."/>
            <person name="Rivas-Marin E."/>
            <person name="Kohn T."/>
            <person name="Peeters S.H."/>
            <person name="Heuer A."/>
            <person name="Rast P."/>
            <person name="Oberbeckmann S."/>
            <person name="Bunk B."/>
            <person name="Jeske O."/>
            <person name="Meyerdierks A."/>
            <person name="Storesund J.E."/>
            <person name="Kallscheuer N."/>
            <person name="Luecker S."/>
            <person name="Lage O.M."/>
            <person name="Pohl T."/>
            <person name="Merkel B.J."/>
            <person name="Hornburger P."/>
            <person name="Mueller R.-W."/>
            <person name="Bruemmer F."/>
            <person name="Labrenz M."/>
            <person name="Spormann A.M."/>
            <person name="Op den Camp H."/>
            <person name="Overmann J."/>
            <person name="Amann R."/>
            <person name="Jetten M.S.M."/>
            <person name="Mascher T."/>
            <person name="Medema M.H."/>
            <person name="Devos D.P."/>
            <person name="Kaster A.-K."/>
            <person name="Ovreas L."/>
            <person name="Rohde M."/>
            <person name="Galperin M.Y."/>
            <person name="Jogler C."/>
        </authorList>
    </citation>
    <scope>NUCLEOTIDE SEQUENCE [LARGE SCALE GENOMIC DNA]</scope>
    <source>
        <strain evidence="6 7">Enr13</strain>
    </source>
</reference>
<protein>
    <recommendedName>
        <fullName evidence="8">DoxX</fullName>
    </recommendedName>
</protein>
<dbReference type="EMBL" id="CP037423">
    <property type="protein sequence ID" value="QDV43867.1"/>
    <property type="molecule type" value="Genomic_DNA"/>
</dbReference>
<dbReference type="KEGG" id="snep:Enr13x_37270"/>
<evidence type="ECO:0000256" key="4">
    <source>
        <dbReference type="ARBA" id="ARBA00023136"/>
    </source>
</evidence>
<dbReference type="AlphaFoldDB" id="A0A518HSQ0"/>
<name>A0A518HSQ0_9BACT</name>
<dbReference type="InterPro" id="IPR032808">
    <property type="entry name" value="DoxX"/>
</dbReference>
<feature type="transmembrane region" description="Helical" evidence="5">
    <location>
        <begin position="12"/>
        <end position="36"/>
    </location>
</feature>
<organism evidence="6 7">
    <name type="scientific">Stieleria neptunia</name>
    <dbReference type="NCBI Taxonomy" id="2527979"/>
    <lineage>
        <taxon>Bacteria</taxon>
        <taxon>Pseudomonadati</taxon>
        <taxon>Planctomycetota</taxon>
        <taxon>Planctomycetia</taxon>
        <taxon>Pirellulales</taxon>
        <taxon>Pirellulaceae</taxon>
        <taxon>Stieleria</taxon>
    </lineage>
</organism>
<dbReference type="OrthoDB" id="119681at2"/>
<evidence type="ECO:0008006" key="8">
    <source>
        <dbReference type="Google" id="ProtNLM"/>
    </source>
</evidence>
<sequence>MESSDHSPLKTVYYPLRIAYGLVPFLAGLDKFLGILANWEQYLPEFVVPLLPVSPAAFMMLVGCIEMVAGLAVLTMLTRLGAYVVMAWLVLIALLLIPAGYLDVAVRDLVMAVGAYSLGRIAGIRGEHWFGGTVADATA</sequence>
<evidence type="ECO:0000256" key="2">
    <source>
        <dbReference type="ARBA" id="ARBA00022692"/>
    </source>
</evidence>